<dbReference type="GO" id="GO:0006352">
    <property type="term" value="P:DNA-templated transcription initiation"/>
    <property type="evidence" value="ECO:0007669"/>
    <property type="project" value="InterPro"/>
</dbReference>
<dbReference type="STRING" id="99656.SAMN05421659_102401"/>
<evidence type="ECO:0000313" key="2">
    <source>
        <dbReference type="EMBL" id="SEV96558.1"/>
    </source>
</evidence>
<sequence>MEEQEIFIEAIENLKDFAKLNGGVVTKQDIMDNFGGVQLEEGQLQLVYGYLQNNHIKISDVEITENVFEQINSKSIDALVETEEIDSNKDNIQKEIDEENDKKIVALYMEDLKLIEINSEKEERLLKLALEGDKKAEDQLIEIYLIKIVDWIEPFRNKGVPSADLIQEGNLILLTQVKEKDNLTVDEWNTQFEKILRGKIEAVCNSFIEEQKDSYIVSKKVLNKVNAVNDCVIKLSKELDRKVTIEEVAEYMGISDEAVKEAIDFSSNKIEDIVI</sequence>
<name>A0A1I0N7B9_9FIRM</name>
<organism evidence="2 3">
    <name type="scientific">[Clostridium] fimetarium</name>
    <dbReference type="NCBI Taxonomy" id="99656"/>
    <lineage>
        <taxon>Bacteria</taxon>
        <taxon>Bacillati</taxon>
        <taxon>Bacillota</taxon>
        <taxon>Clostridia</taxon>
        <taxon>Lachnospirales</taxon>
        <taxon>Lachnospiraceae</taxon>
    </lineage>
</organism>
<dbReference type="EMBL" id="FOJI01000002">
    <property type="protein sequence ID" value="SEV96558.1"/>
    <property type="molecule type" value="Genomic_DNA"/>
</dbReference>
<dbReference type="Gene3D" id="1.10.10.10">
    <property type="entry name" value="Winged helix-like DNA-binding domain superfamily/Winged helix DNA-binding domain"/>
    <property type="match status" value="1"/>
</dbReference>
<gene>
    <name evidence="2" type="ORF">SAMN05421659_102401</name>
</gene>
<dbReference type="Gene3D" id="1.20.120.1810">
    <property type="match status" value="1"/>
</dbReference>
<dbReference type="SUPFAM" id="SSF88946">
    <property type="entry name" value="Sigma2 domain of RNA polymerase sigma factors"/>
    <property type="match status" value="1"/>
</dbReference>
<keyword evidence="3" id="KW-1185">Reference proteome</keyword>
<protein>
    <submittedName>
        <fullName evidence="2">RNA polymerase primary sigma factor</fullName>
    </submittedName>
</protein>
<evidence type="ECO:0000259" key="1">
    <source>
        <dbReference type="Pfam" id="PF04539"/>
    </source>
</evidence>
<dbReference type="Proteomes" id="UP000199701">
    <property type="component" value="Unassembled WGS sequence"/>
</dbReference>
<accession>A0A1I0N7B9</accession>
<reference evidence="2 3" key="1">
    <citation type="submission" date="2016-10" db="EMBL/GenBank/DDBJ databases">
        <authorList>
            <person name="de Groot N.N."/>
        </authorList>
    </citation>
    <scope>NUCLEOTIDE SEQUENCE [LARGE SCALE GENOMIC DNA]</scope>
    <source>
        <strain evidence="2 3">DSM 9179</strain>
    </source>
</reference>
<dbReference type="InterPro" id="IPR013324">
    <property type="entry name" value="RNA_pol_sigma_r3/r4-like"/>
</dbReference>
<dbReference type="InterPro" id="IPR036388">
    <property type="entry name" value="WH-like_DNA-bd_sf"/>
</dbReference>
<dbReference type="OrthoDB" id="1999886at2"/>
<dbReference type="Pfam" id="PF04539">
    <property type="entry name" value="Sigma70_r3"/>
    <property type="match status" value="1"/>
</dbReference>
<dbReference type="AlphaFoldDB" id="A0A1I0N7B9"/>
<proteinExistence type="predicted"/>
<dbReference type="InterPro" id="IPR007624">
    <property type="entry name" value="RNA_pol_sigma70_r3"/>
</dbReference>
<dbReference type="InterPro" id="IPR013325">
    <property type="entry name" value="RNA_pol_sigma_r2"/>
</dbReference>
<dbReference type="SUPFAM" id="SSF88659">
    <property type="entry name" value="Sigma3 and sigma4 domains of RNA polymerase sigma factors"/>
    <property type="match status" value="1"/>
</dbReference>
<evidence type="ECO:0000313" key="3">
    <source>
        <dbReference type="Proteomes" id="UP000199701"/>
    </source>
</evidence>
<feature type="domain" description="RNA polymerase sigma-70 region 3" evidence="1">
    <location>
        <begin position="224"/>
        <end position="266"/>
    </location>
</feature>
<dbReference type="GO" id="GO:0003700">
    <property type="term" value="F:DNA-binding transcription factor activity"/>
    <property type="evidence" value="ECO:0007669"/>
    <property type="project" value="InterPro"/>
</dbReference>
<dbReference type="RefSeq" id="WP_092450928.1">
    <property type="nucleotide sequence ID" value="NZ_FOJI01000002.1"/>
</dbReference>